<reference evidence="7 8" key="1">
    <citation type="journal article" date="2016" name="Nat. Commun.">
        <title>Thousands of microbial genomes shed light on interconnected biogeochemical processes in an aquifer system.</title>
        <authorList>
            <person name="Anantharaman K."/>
            <person name="Brown C.T."/>
            <person name="Hug L.A."/>
            <person name="Sharon I."/>
            <person name="Castelle C.J."/>
            <person name="Probst A.J."/>
            <person name="Thomas B.C."/>
            <person name="Singh A."/>
            <person name="Wilkins M.J."/>
            <person name="Karaoz U."/>
            <person name="Brodie E.L."/>
            <person name="Williams K.H."/>
            <person name="Hubbard S.S."/>
            <person name="Banfield J.F."/>
        </authorList>
    </citation>
    <scope>NUCLEOTIDE SEQUENCE [LARGE SCALE GENOMIC DNA]</scope>
</reference>
<dbReference type="InterPro" id="IPR005139">
    <property type="entry name" value="PCRF"/>
</dbReference>
<dbReference type="Gene3D" id="3.30.70.1660">
    <property type="match status" value="1"/>
</dbReference>
<dbReference type="Gene3D" id="6.10.140.1950">
    <property type="match status" value="1"/>
</dbReference>
<dbReference type="EMBL" id="MHUM01000002">
    <property type="protein sequence ID" value="OHA77292.1"/>
    <property type="molecule type" value="Genomic_DNA"/>
</dbReference>
<evidence type="ECO:0000256" key="3">
    <source>
        <dbReference type="ARBA" id="ARBA00022481"/>
    </source>
</evidence>
<organism evidence="7 8">
    <name type="scientific">Candidatus Wildermuthbacteria bacterium RIFCSPLOWO2_12_FULL_40_9</name>
    <dbReference type="NCBI Taxonomy" id="1802467"/>
    <lineage>
        <taxon>Bacteria</taxon>
        <taxon>Candidatus Wildermuthiibacteriota</taxon>
    </lineage>
</organism>
<sequence>MTDIEAVKKRHQAIIQQLSDPELISDWEKFEELSKEKLRLDKVIDKYQGLEEIKRRVQENQLLITSKEDPELVSLAEGELSQLRERQRAIENEISALETTELLLNEENFQEDNRQRQETYSDVIIEIRAGTGGEEAALFASDLYRMYSRYAELAGFKSQVLDSKPTDIGGIKEITFEIAGENVFSKMKNEGGVHRVQRIPSTEKSGRIHTSTATVAVLPKPKKSEIKIRSDELKIDFYRASGPGGQYVNKRETAVRITHLPSGIVVTSQTERNQLKNKEGAMSILEVRLLEKKRSEEARSFSGKRNTQIGGAKRAEKIRTYNFPQDRVTDHRIKKSWHNLEKIIDGDLNQIISALQKTDAERAI</sequence>
<proteinExistence type="inferred from homology"/>
<dbReference type="Pfam" id="PF00472">
    <property type="entry name" value="RF-1"/>
    <property type="match status" value="1"/>
</dbReference>
<evidence type="ECO:0000256" key="5">
    <source>
        <dbReference type="SAM" id="Coils"/>
    </source>
</evidence>
<accession>A0A1G2RYA4</accession>
<keyword evidence="3" id="KW-0488">Methylation</keyword>
<dbReference type="SMART" id="SM00937">
    <property type="entry name" value="PCRF"/>
    <property type="match status" value="1"/>
</dbReference>
<dbReference type="FunFam" id="3.30.70.1660:FF:000002">
    <property type="entry name" value="Peptide chain release factor 1"/>
    <property type="match status" value="1"/>
</dbReference>
<dbReference type="PANTHER" id="PTHR43804">
    <property type="entry name" value="LD18447P"/>
    <property type="match status" value="1"/>
</dbReference>
<feature type="coiled-coil region" evidence="5">
    <location>
        <begin position="40"/>
        <end position="100"/>
    </location>
</feature>
<dbReference type="PROSITE" id="PS00745">
    <property type="entry name" value="RF_PROK_I"/>
    <property type="match status" value="1"/>
</dbReference>
<comment type="function">
    <text evidence="1">Peptide chain release factor 1 directs the termination of translation in response to the peptide chain termination codons UAG and UAA.</text>
</comment>
<protein>
    <submittedName>
        <fullName evidence="7">Peptide chain release factor 1</fullName>
    </submittedName>
</protein>
<keyword evidence="5" id="KW-0175">Coiled coil</keyword>
<dbReference type="Gene3D" id="3.30.160.20">
    <property type="match status" value="1"/>
</dbReference>
<dbReference type="Pfam" id="PF03462">
    <property type="entry name" value="PCRF"/>
    <property type="match status" value="1"/>
</dbReference>
<dbReference type="AlphaFoldDB" id="A0A1G2RYA4"/>
<evidence type="ECO:0000256" key="1">
    <source>
        <dbReference type="ARBA" id="ARBA00002986"/>
    </source>
</evidence>
<comment type="similarity">
    <text evidence="2">Belongs to the prokaryotic/mitochondrial release factor family.</text>
</comment>
<evidence type="ECO:0000259" key="6">
    <source>
        <dbReference type="PROSITE" id="PS00745"/>
    </source>
</evidence>
<dbReference type="GO" id="GO:0005737">
    <property type="term" value="C:cytoplasm"/>
    <property type="evidence" value="ECO:0007669"/>
    <property type="project" value="UniProtKB-ARBA"/>
</dbReference>
<dbReference type="InterPro" id="IPR045853">
    <property type="entry name" value="Pep_chain_release_fac_I_sf"/>
</dbReference>
<evidence type="ECO:0000313" key="7">
    <source>
        <dbReference type="EMBL" id="OHA77292.1"/>
    </source>
</evidence>
<evidence type="ECO:0000256" key="4">
    <source>
        <dbReference type="ARBA" id="ARBA00022917"/>
    </source>
</evidence>
<feature type="domain" description="Prokaryotic-type class I peptide chain release factors" evidence="6">
    <location>
        <begin position="239"/>
        <end position="255"/>
    </location>
</feature>
<evidence type="ECO:0000313" key="8">
    <source>
        <dbReference type="Proteomes" id="UP000177853"/>
    </source>
</evidence>
<dbReference type="PANTHER" id="PTHR43804:SF7">
    <property type="entry name" value="LD18447P"/>
    <property type="match status" value="1"/>
</dbReference>
<dbReference type="NCBIfam" id="NF001859">
    <property type="entry name" value="PRK00591.1"/>
    <property type="match status" value="1"/>
</dbReference>
<keyword evidence="4" id="KW-0648">Protein biosynthesis</keyword>
<dbReference type="InterPro" id="IPR050057">
    <property type="entry name" value="Prokaryotic/Mito_RF"/>
</dbReference>
<dbReference type="Proteomes" id="UP000177853">
    <property type="component" value="Unassembled WGS sequence"/>
</dbReference>
<name>A0A1G2RYA4_9BACT</name>
<dbReference type="SUPFAM" id="SSF75620">
    <property type="entry name" value="Release factor"/>
    <property type="match status" value="1"/>
</dbReference>
<evidence type="ECO:0000256" key="2">
    <source>
        <dbReference type="ARBA" id="ARBA00010835"/>
    </source>
</evidence>
<comment type="caution">
    <text evidence="7">The sequence shown here is derived from an EMBL/GenBank/DDBJ whole genome shotgun (WGS) entry which is preliminary data.</text>
</comment>
<dbReference type="InterPro" id="IPR000352">
    <property type="entry name" value="Pep_chain_release_fac_I"/>
</dbReference>
<dbReference type="GO" id="GO:0003747">
    <property type="term" value="F:translation release factor activity"/>
    <property type="evidence" value="ECO:0007669"/>
    <property type="project" value="InterPro"/>
</dbReference>
<gene>
    <name evidence="7" type="ORF">A3H01_02110</name>
</gene>